<proteinExistence type="predicted"/>
<dbReference type="AlphaFoldDB" id="A0A4R3MV01"/>
<dbReference type="PIRSF" id="PIRSF037225">
    <property type="entry name" value="UCP037225"/>
    <property type="match status" value="1"/>
</dbReference>
<dbReference type="InterPro" id="IPR025990">
    <property type="entry name" value="zinc_ribbon_bacterial"/>
</dbReference>
<accession>A0A4R3MV01</accession>
<gene>
    <name evidence="1" type="ORF">EDC35_10949</name>
</gene>
<name>A0A4R3MV01_9GAMM</name>
<dbReference type="Proteomes" id="UP000295717">
    <property type="component" value="Unassembled WGS sequence"/>
</dbReference>
<dbReference type="Pfam" id="PF14255">
    <property type="entry name" value="Zn_ribbon_21"/>
    <property type="match status" value="1"/>
</dbReference>
<dbReference type="InterPro" id="IPR017143">
    <property type="entry name" value="UCP037225"/>
</dbReference>
<evidence type="ECO:0000313" key="2">
    <source>
        <dbReference type="Proteomes" id="UP000295717"/>
    </source>
</evidence>
<comment type="caution">
    <text evidence="1">The sequence shown here is derived from an EMBL/GenBank/DDBJ whole genome shotgun (WGS) entry which is preliminary data.</text>
</comment>
<keyword evidence="2" id="KW-1185">Reference proteome</keyword>
<protein>
    <submittedName>
        <fullName evidence="1">Cysteine-rich CPXCG protein</fullName>
    </submittedName>
</protein>
<reference evidence="1 2" key="1">
    <citation type="submission" date="2019-03" db="EMBL/GenBank/DDBJ databases">
        <title>Genomic Encyclopedia of Type Strains, Phase IV (KMG-IV): sequencing the most valuable type-strain genomes for metagenomic binning, comparative biology and taxonomic classification.</title>
        <authorList>
            <person name="Goeker M."/>
        </authorList>
    </citation>
    <scope>NUCLEOTIDE SEQUENCE [LARGE SCALE GENOMIC DNA]</scope>
    <source>
        <strain evidence="1 2">DSM 13587</strain>
    </source>
</reference>
<dbReference type="EMBL" id="SMAO01000009">
    <property type="protein sequence ID" value="TCT19171.1"/>
    <property type="molecule type" value="Genomic_DNA"/>
</dbReference>
<sequence length="62" mass="6937">MLENIQVHCPYCGEDFDTVLDCSAGSQHYIEDCAVCCHPIEFQAEVDGDGNLITLTTRREDD</sequence>
<dbReference type="OrthoDB" id="9814566at2"/>
<organism evidence="1 2">
    <name type="scientific">Thiobaca trueperi</name>
    <dbReference type="NCBI Taxonomy" id="127458"/>
    <lineage>
        <taxon>Bacteria</taxon>
        <taxon>Pseudomonadati</taxon>
        <taxon>Pseudomonadota</taxon>
        <taxon>Gammaproteobacteria</taxon>
        <taxon>Chromatiales</taxon>
        <taxon>Chromatiaceae</taxon>
        <taxon>Thiobaca</taxon>
    </lineage>
</organism>
<evidence type="ECO:0000313" key="1">
    <source>
        <dbReference type="EMBL" id="TCT19171.1"/>
    </source>
</evidence>